<evidence type="ECO:0000313" key="2">
    <source>
        <dbReference type="EMBL" id="JAD14838.1"/>
    </source>
</evidence>
<evidence type="ECO:0000256" key="1">
    <source>
        <dbReference type="SAM" id="MobiDB-lite"/>
    </source>
</evidence>
<feature type="compositionally biased region" description="Low complexity" evidence="1">
    <location>
        <begin position="1"/>
        <end position="20"/>
    </location>
</feature>
<feature type="region of interest" description="Disordered" evidence="1">
    <location>
        <begin position="1"/>
        <end position="22"/>
    </location>
</feature>
<protein>
    <submittedName>
        <fullName evidence="2">Uncharacterized protein</fullName>
    </submittedName>
</protein>
<accession>A0A0A8XQ83</accession>
<name>A0A0A8XQ83_ARUDO</name>
<sequence>MDKGPVAVAPAPAGSSSAAGKKAKRFDIKKWNAVSLWAWGADRNPAYPSLPQSLLPSSVEFVRSDVISFVILRARRHRGGQLRHLPQPHHGPLHRVPGEPG</sequence>
<organism evidence="2">
    <name type="scientific">Arundo donax</name>
    <name type="common">Giant reed</name>
    <name type="synonym">Donax arundinaceus</name>
    <dbReference type="NCBI Taxonomy" id="35708"/>
    <lineage>
        <taxon>Eukaryota</taxon>
        <taxon>Viridiplantae</taxon>
        <taxon>Streptophyta</taxon>
        <taxon>Embryophyta</taxon>
        <taxon>Tracheophyta</taxon>
        <taxon>Spermatophyta</taxon>
        <taxon>Magnoliopsida</taxon>
        <taxon>Liliopsida</taxon>
        <taxon>Poales</taxon>
        <taxon>Poaceae</taxon>
        <taxon>PACMAD clade</taxon>
        <taxon>Arundinoideae</taxon>
        <taxon>Arundineae</taxon>
        <taxon>Arundo</taxon>
    </lineage>
</organism>
<proteinExistence type="predicted"/>
<dbReference type="AlphaFoldDB" id="A0A0A8XQ83"/>
<reference evidence="2" key="1">
    <citation type="submission" date="2014-09" db="EMBL/GenBank/DDBJ databases">
        <authorList>
            <person name="Magalhaes I.L.F."/>
            <person name="Oliveira U."/>
            <person name="Santos F.R."/>
            <person name="Vidigal T.H.D.A."/>
            <person name="Brescovit A.D."/>
            <person name="Santos A.J."/>
        </authorList>
    </citation>
    <scope>NUCLEOTIDE SEQUENCE</scope>
    <source>
        <tissue evidence="2">Shoot tissue taken approximately 20 cm above the soil surface</tissue>
    </source>
</reference>
<dbReference type="EMBL" id="GBRH01283057">
    <property type="protein sequence ID" value="JAD14838.1"/>
    <property type="molecule type" value="Transcribed_RNA"/>
</dbReference>
<reference evidence="2" key="2">
    <citation type="journal article" date="2015" name="Data Brief">
        <title>Shoot transcriptome of the giant reed, Arundo donax.</title>
        <authorList>
            <person name="Barrero R.A."/>
            <person name="Guerrero F.D."/>
            <person name="Moolhuijzen P."/>
            <person name="Goolsby J.A."/>
            <person name="Tidwell J."/>
            <person name="Bellgard S.E."/>
            <person name="Bellgard M.I."/>
        </authorList>
    </citation>
    <scope>NUCLEOTIDE SEQUENCE</scope>
    <source>
        <tissue evidence="2">Shoot tissue taken approximately 20 cm above the soil surface</tissue>
    </source>
</reference>
<feature type="region of interest" description="Disordered" evidence="1">
    <location>
        <begin position="81"/>
        <end position="101"/>
    </location>
</feature>